<gene>
    <name evidence="5" type="ORF">WHR41_07857</name>
</gene>
<feature type="transmembrane region" description="Helical" evidence="4">
    <location>
        <begin position="255"/>
        <end position="276"/>
    </location>
</feature>
<dbReference type="GeneID" id="96009299"/>
<dbReference type="Proteomes" id="UP000803884">
    <property type="component" value="Unassembled WGS sequence"/>
</dbReference>
<feature type="transmembrane region" description="Helical" evidence="4">
    <location>
        <begin position="345"/>
        <end position="367"/>
    </location>
</feature>
<dbReference type="GO" id="GO:0022857">
    <property type="term" value="F:transmembrane transporter activity"/>
    <property type="evidence" value="ECO:0007669"/>
    <property type="project" value="InterPro"/>
</dbReference>
<comment type="similarity">
    <text evidence="2">Belongs to the major facilitator superfamily. Monocarboxylate porter (TC 2.A.1.13) family.</text>
</comment>
<feature type="transmembrane region" description="Helical" evidence="4">
    <location>
        <begin position="124"/>
        <end position="147"/>
    </location>
</feature>
<feature type="compositionally biased region" description="Polar residues" evidence="3">
    <location>
        <begin position="1"/>
        <end position="15"/>
    </location>
</feature>
<dbReference type="GO" id="GO:0016020">
    <property type="term" value="C:membrane"/>
    <property type="evidence" value="ECO:0007669"/>
    <property type="project" value="UniProtKB-SubCell"/>
</dbReference>
<feature type="transmembrane region" description="Helical" evidence="4">
    <location>
        <begin position="50"/>
        <end position="71"/>
    </location>
</feature>
<evidence type="ECO:0000256" key="3">
    <source>
        <dbReference type="SAM" id="MobiDB-lite"/>
    </source>
</evidence>
<evidence type="ECO:0008006" key="7">
    <source>
        <dbReference type="Google" id="ProtNLM"/>
    </source>
</evidence>
<feature type="transmembrane region" description="Helical" evidence="4">
    <location>
        <begin position="422"/>
        <end position="447"/>
    </location>
</feature>
<keyword evidence="4" id="KW-1133">Transmembrane helix</keyword>
<dbReference type="PANTHER" id="PTHR11360">
    <property type="entry name" value="MONOCARBOXYLATE TRANSPORTER"/>
    <property type="match status" value="1"/>
</dbReference>
<feature type="transmembrane region" description="Helical" evidence="4">
    <location>
        <begin position="181"/>
        <end position="202"/>
    </location>
</feature>
<feature type="transmembrane region" description="Helical" evidence="4">
    <location>
        <begin position="379"/>
        <end position="402"/>
    </location>
</feature>
<organism evidence="5 6">
    <name type="scientific">Cladosporium halotolerans</name>
    <dbReference type="NCBI Taxonomy" id="1052096"/>
    <lineage>
        <taxon>Eukaryota</taxon>
        <taxon>Fungi</taxon>
        <taxon>Dikarya</taxon>
        <taxon>Ascomycota</taxon>
        <taxon>Pezizomycotina</taxon>
        <taxon>Dothideomycetes</taxon>
        <taxon>Dothideomycetidae</taxon>
        <taxon>Cladosporiales</taxon>
        <taxon>Cladosporiaceae</taxon>
        <taxon>Cladosporium</taxon>
    </lineage>
</organism>
<evidence type="ECO:0000256" key="1">
    <source>
        <dbReference type="ARBA" id="ARBA00004141"/>
    </source>
</evidence>
<feature type="transmembrane region" description="Helical" evidence="4">
    <location>
        <begin position="319"/>
        <end position="339"/>
    </location>
</feature>
<feature type="transmembrane region" description="Helical" evidence="4">
    <location>
        <begin position="288"/>
        <end position="312"/>
    </location>
</feature>
<dbReference type="SUPFAM" id="SSF103473">
    <property type="entry name" value="MFS general substrate transporter"/>
    <property type="match status" value="1"/>
</dbReference>
<dbReference type="InterPro" id="IPR050327">
    <property type="entry name" value="Proton-linked_MCT"/>
</dbReference>
<dbReference type="Pfam" id="PF07690">
    <property type="entry name" value="MFS_1"/>
    <property type="match status" value="1"/>
</dbReference>
<keyword evidence="4" id="KW-0812">Transmembrane</keyword>
<dbReference type="PANTHER" id="PTHR11360:SF287">
    <property type="entry name" value="MFS MONOCARBOXYLATE TRANSPORTER"/>
    <property type="match status" value="1"/>
</dbReference>
<evidence type="ECO:0000256" key="2">
    <source>
        <dbReference type="ARBA" id="ARBA00006727"/>
    </source>
</evidence>
<evidence type="ECO:0000313" key="5">
    <source>
        <dbReference type="EMBL" id="KAL1583234.1"/>
    </source>
</evidence>
<feature type="region of interest" description="Disordered" evidence="3">
    <location>
        <begin position="1"/>
        <end position="42"/>
    </location>
</feature>
<dbReference type="InterPro" id="IPR011701">
    <property type="entry name" value="MFS"/>
</dbReference>
<comment type="caution">
    <text evidence="5">The sequence shown here is derived from an EMBL/GenBank/DDBJ whole genome shotgun (WGS) entry which is preliminary data.</text>
</comment>
<dbReference type="AlphaFoldDB" id="A0AB34KJV4"/>
<dbReference type="EMBL" id="JAAQHG020000037">
    <property type="protein sequence ID" value="KAL1583234.1"/>
    <property type="molecule type" value="Genomic_DNA"/>
</dbReference>
<feature type="transmembrane region" description="Helical" evidence="4">
    <location>
        <begin position="214"/>
        <end position="234"/>
    </location>
</feature>
<evidence type="ECO:0000313" key="6">
    <source>
        <dbReference type="Proteomes" id="UP000803884"/>
    </source>
</evidence>
<feature type="transmembrane region" description="Helical" evidence="4">
    <location>
        <begin position="153"/>
        <end position="174"/>
    </location>
</feature>
<dbReference type="RefSeq" id="XP_069226341.1">
    <property type="nucleotide sequence ID" value="XM_069376461.1"/>
</dbReference>
<evidence type="ECO:0000256" key="4">
    <source>
        <dbReference type="SAM" id="Phobius"/>
    </source>
</evidence>
<keyword evidence="4" id="KW-0472">Membrane</keyword>
<comment type="subcellular location">
    <subcellularLocation>
        <location evidence="1">Membrane</location>
        <topology evidence="1">Multi-pass membrane protein</topology>
    </subcellularLocation>
</comment>
<dbReference type="Gene3D" id="1.20.1250.20">
    <property type="entry name" value="MFS general substrate transporter like domains"/>
    <property type="match status" value="2"/>
</dbReference>
<protein>
    <recommendedName>
        <fullName evidence="7">Major facilitator superfamily (MFS) profile domain-containing protein</fullName>
    </recommendedName>
</protein>
<dbReference type="InterPro" id="IPR036259">
    <property type="entry name" value="MFS_trans_sf"/>
</dbReference>
<name>A0AB34KJV4_9PEZI</name>
<feature type="compositionally biased region" description="Basic and acidic residues" evidence="3">
    <location>
        <begin position="18"/>
        <end position="28"/>
    </location>
</feature>
<accession>A0AB34KJV4</accession>
<proteinExistence type="inferred from homology"/>
<sequence length="450" mass="49016">MASAATSTQELNTFSEYGWREANSDEQQRASPEYQEEYQTLPPADSGKDAYIFLAACIMLEAMVWGLPFAFGVFQEYYDNEEAFANQGGSASIGTTESGIMYFASPFVAITLQRWPQYRRHASCCGLVIMVLSLVAASFCNSIAGLIGTQGVMYAIGGLILYFPVMSLITEWFVQRRGLAFGIMWAGTGLAGTVLPFLLQWLLNSYGYRTTLRVWAIVIALFTTPSLYFIRPRLPITHANNFRPIEVSFLKHLPFWLFQTGNILQSFGYFLPTLYIPSFATSLGLPSFVGPLALALFNVAFTLGAVLIGFLVDRFHVSVAILTCTLGQMLSIFIFWGLASSQAMLYVFALTFGCFGGAFSCTWSGCAREMQRREKHETVDVSVVVALMGAGKGIGAVISGPLSERLLAIDSWEGTVGGGYGSGYGVLVVFTGICATLGGTACVGRLLRLI</sequence>
<feature type="transmembrane region" description="Helical" evidence="4">
    <location>
        <begin position="91"/>
        <end position="112"/>
    </location>
</feature>
<reference evidence="5 6" key="1">
    <citation type="journal article" date="2020" name="Microbiol. Resour. Announc.">
        <title>Draft Genome Sequence of a Cladosporium Species Isolated from the Mesophotic Ascidian Didemnum maculosum.</title>
        <authorList>
            <person name="Gioti A."/>
            <person name="Siaperas R."/>
            <person name="Nikolaivits E."/>
            <person name="Le Goff G."/>
            <person name="Ouazzani J."/>
            <person name="Kotoulas G."/>
            <person name="Topakas E."/>
        </authorList>
    </citation>
    <scope>NUCLEOTIDE SEQUENCE [LARGE SCALE GENOMIC DNA]</scope>
    <source>
        <strain evidence="5 6">TM138-S3</strain>
    </source>
</reference>
<keyword evidence="6" id="KW-1185">Reference proteome</keyword>